<feature type="region of interest" description="Disordered" evidence="1">
    <location>
        <begin position="1"/>
        <end position="37"/>
    </location>
</feature>
<dbReference type="Proteomes" id="UP000017984">
    <property type="component" value="Chromosome"/>
</dbReference>
<dbReference type="HOGENOM" id="CLU_3349329_0_0_11"/>
<reference evidence="2 3" key="1">
    <citation type="journal article" date="2014" name="Genome Announc.">
        <title>Draft Genome Sequence of Streptomyces roseochromogenes subsp. oscitans DS 12.976, Producer of the Aminocoumarin Antibiotic Clorobiocin.</title>
        <authorList>
            <person name="Ruckert C."/>
            <person name="Kalinowski J."/>
            <person name="Heide L."/>
            <person name="Apel A.K."/>
        </authorList>
    </citation>
    <scope>NUCLEOTIDE SEQUENCE [LARGE SCALE GENOMIC DNA]</scope>
    <source>
        <strain evidence="2 3">DS 12.976</strain>
    </source>
</reference>
<gene>
    <name evidence="2" type="ORF">M878_06955</name>
</gene>
<comment type="caution">
    <text evidence="2">The sequence shown here is derived from an EMBL/GenBank/DDBJ whole genome shotgun (WGS) entry which is preliminary data.</text>
</comment>
<name>V6KT74_STRRC</name>
<evidence type="ECO:0000313" key="3">
    <source>
        <dbReference type="Proteomes" id="UP000017984"/>
    </source>
</evidence>
<proteinExistence type="predicted"/>
<organism evidence="2 3">
    <name type="scientific">Streptomyces roseochromogenus subsp. oscitans DS 12.976</name>
    <dbReference type="NCBI Taxonomy" id="1352936"/>
    <lineage>
        <taxon>Bacteria</taxon>
        <taxon>Bacillati</taxon>
        <taxon>Actinomycetota</taxon>
        <taxon>Actinomycetes</taxon>
        <taxon>Kitasatosporales</taxon>
        <taxon>Streptomycetaceae</taxon>
        <taxon>Streptomyces</taxon>
    </lineage>
</organism>
<dbReference type="EMBL" id="AWQX01000059">
    <property type="protein sequence ID" value="EST35203.1"/>
    <property type="molecule type" value="Genomic_DNA"/>
</dbReference>
<evidence type="ECO:0000313" key="2">
    <source>
        <dbReference type="EMBL" id="EST35203.1"/>
    </source>
</evidence>
<accession>V6KT74</accession>
<protein>
    <submittedName>
        <fullName evidence="2">Uncharacterized protein</fullName>
    </submittedName>
</protein>
<keyword evidence="3" id="KW-1185">Reference proteome</keyword>
<dbReference type="PATRIC" id="fig|1352936.5.peg.1485"/>
<evidence type="ECO:0000256" key="1">
    <source>
        <dbReference type="SAM" id="MobiDB-lite"/>
    </source>
</evidence>
<sequence>MLDCGSKEHGRHLPARFGDWSGTIRNGRIQPARQAAR</sequence>
<dbReference type="AlphaFoldDB" id="V6KT74"/>